<dbReference type="Gene3D" id="3.10.10.10">
    <property type="entry name" value="HIV Type 1 Reverse Transcriptase, subunit A, domain 1"/>
    <property type="match status" value="1"/>
</dbReference>
<dbReference type="InterPro" id="IPR043128">
    <property type="entry name" value="Rev_trsase/Diguanyl_cyclase"/>
</dbReference>
<dbReference type="PANTHER" id="PTHR24559:SF444">
    <property type="entry name" value="REVERSE TRANSCRIPTASE DOMAIN-CONTAINING PROTEIN"/>
    <property type="match status" value="1"/>
</dbReference>
<evidence type="ECO:0000313" key="2">
    <source>
        <dbReference type="EMBL" id="MBW0576691.1"/>
    </source>
</evidence>
<comment type="caution">
    <text evidence="2">The sequence shown here is derived from an EMBL/GenBank/DDBJ whole genome shotgun (WGS) entry which is preliminary data.</text>
</comment>
<dbReference type="PANTHER" id="PTHR24559">
    <property type="entry name" value="TRANSPOSON TY3-I GAG-POL POLYPROTEIN"/>
    <property type="match status" value="1"/>
</dbReference>
<protein>
    <recommendedName>
        <fullName evidence="1">Reverse transcriptase domain-containing protein</fullName>
    </recommendedName>
</protein>
<proteinExistence type="predicted"/>
<sequence>MKKKLIDILFKYKNAFTTDKEPLGTITGHEVEIILHVEKPYPPLLRRPACPASPRSREALEVHIKELMDVLVLRKVGNNEKVEVTTPVIITWNNGKSRMIGDFRALNTYTIPDRYPIPRITETLTQLSQEKFIISMNAIKGFNQNFLTENAKKLLRIIVHFGLCEYLRIPFGMKHAPSHYQRMMNPIFPEELSERLFIIYIYDIIFCSETWESHIKRLERVLQKIVQVNMRISLKK</sequence>
<feature type="domain" description="Reverse transcriptase" evidence="1">
    <location>
        <begin position="94"/>
        <end position="236"/>
    </location>
</feature>
<evidence type="ECO:0000313" key="3">
    <source>
        <dbReference type="Proteomes" id="UP000765509"/>
    </source>
</evidence>
<reference evidence="2" key="1">
    <citation type="submission" date="2021-03" db="EMBL/GenBank/DDBJ databases">
        <title>Draft genome sequence of rust myrtle Austropuccinia psidii MF-1, a brazilian biotype.</title>
        <authorList>
            <person name="Quecine M.C."/>
            <person name="Pachon D.M.R."/>
            <person name="Bonatelli M.L."/>
            <person name="Correr F.H."/>
            <person name="Franceschini L.M."/>
            <person name="Leite T.F."/>
            <person name="Margarido G.R.A."/>
            <person name="Almeida C.A."/>
            <person name="Ferrarezi J.A."/>
            <person name="Labate C.A."/>
        </authorList>
    </citation>
    <scope>NUCLEOTIDE SEQUENCE</scope>
    <source>
        <strain evidence="2">MF-1</strain>
    </source>
</reference>
<organism evidence="2 3">
    <name type="scientific">Austropuccinia psidii MF-1</name>
    <dbReference type="NCBI Taxonomy" id="1389203"/>
    <lineage>
        <taxon>Eukaryota</taxon>
        <taxon>Fungi</taxon>
        <taxon>Dikarya</taxon>
        <taxon>Basidiomycota</taxon>
        <taxon>Pucciniomycotina</taxon>
        <taxon>Pucciniomycetes</taxon>
        <taxon>Pucciniales</taxon>
        <taxon>Sphaerophragmiaceae</taxon>
        <taxon>Austropuccinia</taxon>
    </lineage>
</organism>
<gene>
    <name evidence="2" type="ORF">O181_116406</name>
</gene>
<dbReference type="AlphaFoldDB" id="A0A9Q3K9Y1"/>
<dbReference type="InterPro" id="IPR000477">
    <property type="entry name" value="RT_dom"/>
</dbReference>
<accession>A0A9Q3K9Y1</accession>
<dbReference type="Gene3D" id="3.30.70.270">
    <property type="match status" value="1"/>
</dbReference>
<name>A0A9Q3K9Y1_9BASI</name>
<keyword evidence="3" id="KW-1185">Reference proteome</keyword>
<evidence type="ECO:0000259" key="1">
    <source>
        <dbReference type="Pfam" id="PF00078"/>
    </source>
</evidence>
<dbReference type="CDD" id="cd01647">
    <property type="entry name" value="RT_LTR"/>
    <property type="match status" value="1"/>
</dbReference>
<dbReference type="Pfam" id="PF00078">
    <property type="entry name" value="RVT_1"/>
    <property type="match status" value="1"/>
</dbReference>
<dbReference type="Proteomes" id="UP000765509">
    <property type="component" value="Unassembled WGS sequence"/>
</dbReference>
<dbReference type="InterPro" id="IPR053134">
    <property type="entry name" value="RNA-dir_DNA_polymerase"/>
</dbReference>
<dbReference type="SUPFAM" id="SSF56672">
    <property type="entry name" value="DNA/RNA polymerases"/>
    <property type="match status" value="1"/>
</dbReference>
<dbReference type="EMBL" id="AVOT02098957">
    <property type="protein sequence ID" value="MBW0576691.1"/>
    <property type="molecule type" value="Genomic_DNA"/>
</dbReference>
<dbReference type="InterPro" id="IPR043502">
    <property type="entry name" value="DNA/RNA_pol_sf"/>
</dbReference>